<feature type="signal peptide" evidence="1">
    <location>
        <begin position="1"/>
        <end position="18"/>
    </location>
</feature>
<sequence length="229" mass="25524">MRFARATIFALLVSVINAAVISSANTDSSIGLVKRSPNEEDDSSDPHALEREVEAMKSRVESLGSQIAQLKHNYCGVKHSLVIVCKNSVAVQNMLDKEQNPEKQVVLAKKIKKMERLKQKYKDELDGISKFINDVSASYTHLKQNFERIGATPSTHLYVDEQLDPKTYTCGTEDMSTMESLECGTLDASESTDQHDEAEGISFKEQMKLCRAQKAKMKQSKSMNTNTGL</sequence>
<gene>
    <name evidence="2" type="ORF">BASA50_002564</name>
</gene>
<keyword evidence="1" id="KW-0732">Signal</keyword>
<proteinExistence type="predicted"/>
<organism evidence="2 3">
    <name type="scientific">Batrachochytrium salamandrivorans</name>
    <dbReference type="NCBI Taxonomy" id="1357716"/>
    <lineage>
        <taxon>Eukaryota</taxon>
        <taxon>Fungi</taxon>
        <taxon>Fungi incertae sedis</taxon>
        <taxon>Chytridiomycota</taxon>
        <taxon>Chytridiomycota incertae sedis</taxon>
        <taxon>Chytridiomycetes</taxon>
        <taxon>Rhizophydiales</taxon>
        <taxon>Rhizophydiales incertae sedis</taxon>
        <taxon>Batrachochytrium</taxon>
    </lineage>
</organism>
<evidence type="ECO:0000313" key="2">
    <source>
        <dbReference type="EMBL" id="KAH6600105.1"/>
    </source>
</evidence>
<dbReference type="Proteomes" id="UP001648503">
    <property type="component" value="Unassembled WGS sequence"/>
</dbReference>
<comment type="caution">
    <text evidence="2">The sequence shown here is derived from an EMBL/GenBank/DDBJ whole genome shotgun (WGS) entry which is preliminary data.</text>
</comment>
<protein>
    <submittedName>
        <fullName evidence="2">Uncharacterized protein</fullName>
    </submittedName>
</protein>
<evidence type="ECO:0000313" key="3">
    <source>
        <dbReference type="Proteomes" id="UP001648503"/>
    </source>
</evidence>
<feature type="chain" id="PRO_5046104206" evidence="1">
    <location>
        <begin position="19"/>
        <end position="229"/>
    </location>
</feature>
<name>A0ABQ8FKZ9_9FUNG</name>
<keyword evidence="3" id="KW-1185">Reference proteome</keyword>
<evidence type="ECO:0000256" key="1">
    <source>
        <dbReference type="SAM" id="SignalP"/>
    </source>
</evidence>
<dbReference type="EMBL" id="JAFCIX010000048">
    <property type="protein sequence ID" value="KAH6600105.1"/>
    <property type="molecule type" value="Genomic_DNA"/>
</dbReference>
<accession>A0ABQ8FKZ9</accession>
<reference evidence="2 3" key="1">
    <citation type="submission" date="2021-02" db="EMBL/GenBank/DDBJ databases">
        <title>Variation within the Batrachochytrium salamandrivorans European outbreak.</title>
        <authorList>
            <person name="Kelly M."/>
            <person name="Pasmans F."/>
            <person name="Shea T.P."/>
            <person name="Munoz J.F."/>
            <person name="Carranza S."/>
            <person name="Cuomo C.A."/>
            <person name="Martel A."/>
        </authorList>
    </citation>
    <scope>NUCLEOTIDE SEQUENCE [LARGE SCALE GENOMIC DNA]</scope>
    <source>
        <strain evidence="2 3">AMFP18/2</strain>
    </source>
</reference>